<proteinExistence type="predicted"/>
<sequence>MEKEDFKQNLRKALDGLIDFTQEMVINKLLILVM</sequence>
<dbReference type="Proteomes" id="UP001269081">
    <property type="component" value="Unassembled WGS sequence"/>
</dbReference>
<comment type="caution">
    <text evidence="1">The sequence shown here is derived from an EMBL/GenBank/DDBJ whole genome shotgun (WGS) entry which is preliminary data.</text>
</comment>
<evidence type="ECO:0000313" key="2">
    <source>
        <dbReference type="Proteomes" id="UP001269081"/>
    </source>
</evidence>
<protein>
    <submittedName>
        <fullName evidence="1">Uncharacterized protein</fullName>
    </submittedName>
</protein>
<evidence type="ECO:0000313" key="1">
    <source>
        <dbReference type="EMBL" id="MDR7208142.1"/>
    </source>
</evidence>
<organism evidence="1 2">
    <name type="scientific">Flavobacterium piscis</name>
    <dbReference type="NCBI Taxonomy" id="1114874"/>
    <lineage>
        <taxon>Bacteria</taxon>
        <taxon>Pseudomonadati</taxon>
        <taxon>Bacteroidota</taxon>
        <taxon>Flavobacteriia</taxon>
        <taxon>Flavobacteriales</taxon>
        <taxon>Flavobacteriaceae</taxon>
        <taxon>Flavobacterium</taxon>
    </lineage>
</organism>
<name>A0ABU1Y1P5_9FLAO</name>
<gene>
    <name evidence="1" type="ORF">J2W48_000063</name>
</gene>
<accession>A0ABU1Y1P5</accession>
<reference evidence="1 2" key="1">
    <citation type="submission" date="2023-07" db="EMBL/GenBank/DDBJ databases">
        <title>Sorghum-associated microbial communities from plants grown in Nebraska, USA.</title>
        <authorList>
            <person name="Schachtman D."/>
        </authorList>
    </citation>
    <scope>NUCLEOTIDE SEQUENCE [LARGE SCALE GENOMIC DNA]</scope>
    <source>
        <strain evidence="1 2">4129</strain>
    </source>
</reference>
<keyword evidence="2" id="KW-1185">Reference proteome</keyword>
<dbReference type="EMBL" id="JAVDWQ010000001">
    <property type="protein sequence ID" value="MDR7208142.1"/>
    <property type="molecule type" value="Genomic_DNA"/>
</dbReference>